<dbReference type="InterPro" id="IPR027417">
    <property type="entry name" value="P-loop_NTPase"/>
</dbReference>
<dbReference type="Gene3D" id="3.40.50.300">
    <property type="entry name" value="P-loop containing nucleotide triphosphate hydrolases"/>
    <property type="match status" value="2"/>
</dbReference>
<evidence type="ECO:0000256" key="6">
    <source>
        <dbReference type="ARBA" id="ARBA00022840"/>
    </source>
</evidence>
<gene>
    <name evidence="9" type="ORF">BJY26_002766</name>
</gene>
<dbReference type="Pfam" id="PF08352">
    <property type="entry name" value="oligo_HPY"/>
    <property type="match status" value="2"/>
</dbReference>
<keyword evidence="4" id="KW-1003">Cell membrane</keyword>
<evidence type="ECO:0000256" key="1">
    <source>
        <dbReference type="ARBA" id="ARBA00004202"/>
    </source>
</evidence>
<evidence type="ECO:0000256" key="7">
    <source>
        <dbReference type="ARBA" id="ARBA00023136"/>
    </source>
</evidence>
<comment type="subcellular location">
    <subcellularLocation>
        <location evidence="1">Cell membrane</location>
        <topology evidence="1">Peripheral membrane protein</topology>
    </subcellularLocation>
</comment>
<dbReference type="InterPro" id="IPR050388">
    <property type="entry name" value="ABC_Ni/Peptide_Import"/>
</dbReference>
<evidence type="ECO:0000259" key="8">
    <source>
        <dbReference type="PROSITE" id="PS50893"/>
    </source>
</evidence>
<evidence type="ECO:0000256" key="5">
    <source>
        <dbReference type="ARBA" id="ARBA00022741"/>
    </source>
</evidence>
<dbReference type="GO" id="GO:0005886">
    <property type="term" value="C:plasma membrane"/>
    <property type="evidence" value="ECO:0007669"/>
    <property type="project" value="UniProtKB-SubCell"/>
</dbReference>
<organism evidence="9 10">
    <name type="scientific">Spelaeicoccus albus</name>
    <dbReference type="NCBI Taxonomy" id="1280376"/>
    <lineage>
        <taxon>Bacteria</taxon>
        <taxon>Bacillati</taxon>
        <taxon>Actinomycetota</taxon>
        <taxon>Actinomycetes</taxon>
        <taxon>Micrococcales</taxon>
        <taxon>Brevibacteriaceae</taxon>
        <taxon>Spelaeicoccus</taxon>
    </lineage>
</organism>
<dbReference type="NCBIfam" id="TIGR01727">
    <property type="entry name" value="oligo_HPY"/>
    <property type="match status" value="2"/>
</dbReference>
<dbReference type="PROSITE" id="PS00211">
    <property type="entry name" value="ABC_TRANSPORTER_1"/>
    <property type="match status" value="2"/>
</dbReference>
<dbReference type="NCBIfam" id="NF008453">
    <property type="entry name" value="PRK11308.1"/>
    <property type="match status" value="2"/>
</dbReference>
<keyword evidence="10" id="KW-1185">Reference proteome</keyword>
<evidence type="ECO:0000256" key="2">
    <source>
        <dbReference type="ARBA" id="ARBA00005417"/>
    </source>
</evidence>
<evidence type="ECO:0000256" key="4">
    <source>
        <dbReference type="ARBA" id="ARBA00022475"/>
    </source>
</evidence>
<dbReference type="PROSITE" id="PS50893">
    <property type="entry name" value="ABC_TRANSPORTER_2"/>
    <property type="match status" value="2"/>
</dbReference>
<dbReference type="GO" id="GO:0005524">
    <property type="term" value="F:ATP binding"/>
    <property type="evidence" value="ECO:0007669"/>
    <property type="project" value="UniProtKB-KW"/>
</dbReference>
<keyword evidence="6 9" id="KW-0067">ATP-binding</keyword>
<dbReference type="InterPro" id="IPR013563">
    <property type="entry name" value="Oligopep_ABC_C"/>
</dbReference>
<feature type="domain" description="ABC transporter" evidence="8">
    <location>
        <begin position="19"/>
        <end position="269"/>
    </location>
</feature>
<dbReference type="GO" id="GO:0016887">
    <property type="term" value="F:ATP hydrolysis activity"/>
    <property type="evidence" value="ECO:0007669"/>
    <property type="project" value="InterPro"/>
</dbReference>
<evidence type="ECO:0000256" key="3">
    <source>
        <dbReference type="ARBA" id="ARBA00022448"/>
    </source>
</evidence>
<dbReference type="PANTHER" id="PTHR43297">
    <property type="entry name" value="OLIGOPEPTIDE TRANSPORT ATP-BINDING PROTEIN APPD"/>
    <property type="match status" value="1"/>
</dbReference>
<evidence type="ECO:0000313" key="10">
    <source>
        <dbReference type="Proteomes" id="UP000539111"/>
    </source>
</evidence>
<dbReference type="Pfam" id="PF00005">
    <property type="entry name" value="ABC_tran"/>
    <property type="match status" value="2"/>
</dbReference>
<reference evidence="9 10" key="1">
    <citation type="submission" date="2020-07" db="EMBL/GenBank/DDBJ databases">
        <title>Sequencing the genomes of 1000 actinobacteria strains.</title>
        <authorList>
            <person name="Klenk H.-P."/>
        </authorList>
    </citation>
    <scope>NUCLEOTIDE SEQUENCE [LARGE SCALE GENOMIC DNA]</scope>
    <source>
        <strain evidence="9 10">DSM 26341</strain>
    </source>
</reference>
<dbReference type="GO" id="GO:0015833">
    <property type="term" value="P:peptide transport"/>
    <property type="evidence" value="ECO:0007669"/>
    <property type="project" value="InterPro"/>
</dbReference>
<dbReference type="SUPFAM" id="SSF52540">
    <property type="entry name" value="P-loop containing nucleoside triphosphate hydrolases"/>
    <property type="match status" value="2"/>
</dbReference>
<evidence type="ECO:0000313" key="9">
    <source>
        <dbReference type="EMBL" id="NYI68460.1"/>
    </source>
</evidence>
<dbReference type="PANTHER" id="PTHR43297:SF2">
    <property type="entry name" value="DIPEPTIDE TRANSPORT ATP-BINDING PROTEIN DPPD"/>
    <property type="match status" value="1"/>
</dbReference>
<comment type="caution">
    <text evidence="9">The sequence shown here is derived from an EMBL/GenBank/DDBJ whole genome shotgun (WGS) entry which is preliminary data.</text>
</comment>
<name>A0A7Z0D403_9MICO</name>
<protein>
    <submittedName>
        <fullName evidence="9">Peptide/nickel transport system ATP-binding protein</fullName>
    </submittedName>
</protein>
<dbReference type="CDD" id="cd03257">
    <property type="entry name" value="ABC_NikE_OppD_transporters"/>
    <property type="match status" value="2"/>
</dbReference>
<comment type="similarity">
    <text evidence="2">Belongs to the ABC transporter superfamily.</text>
</comment>
<proteinExistence type="inferred from homology"/>
<dbReference type="SMART" id="SM00382">
    <property type="entry name" value="AAA"/>
    <property type="match status" value="2"/>
</dbReference>
<keyword evidence="7" id="KW-0472">Membrane</keyword>
<dbReference type="InterPro" id="IPR003593">
    <property type="entry name" value="AAA+_ATPase"/>
</dbReference>
<keyword evidence="3" id="KW-0813">Transport</keyword>
<dbReference type="InterPro" id="IPR003439">
    <property type="entry name" value="ABC_transporter-like_ATP-bd"/>
</dbReference>
<dbReference type="NCBIfam" id="NF007739">
    <property type="entry name" value="PRK10419.1"/>
    <property type="match status" value="2"/>
</dbReference>
<feature type="domain" description="ABC transporter" evidence="8">
    <location>
        <begin position="368"/>
        <end position="618"/>
    </location>
</feature>
<dbReference type="Proteomes" id="UP000539111">
    <property type="component" value="Unassembled WGS sequence"/>
</dbReference>
<dbReference type="InterPro" id="IPR017871">
    <property type="entry name" value="ABC_transporter-like_CS"/>
</dbReference>
<sequence length="710" mass="76653">MTDLAYDNPATRSGRAPLLEVDDINVTFRQKSGDVHAVRGVSFHVDPGEFLGIVGESGSGKSVSSMAAIGLLPSSAHVTGDVRLRGRSLVDLDDDEMSKIRGSDIAMVFQDPLSALTPVYTVGKQLMEALQLHDASLSKHAAEARAIELLGTVGIPAPERRVHAYPHEFSGGMRQRAMIAIAIANDPKVIIADEPTTALDVTIQAQILEVLQEARRITGAALVLITHDLGVVAGHADRIAVMYAGRIVETGAVDDVFSSPLMPYTAGLLRSVPNMLTAGEHRLFPLEGKPPSLADLPPGCPFAPRCPVAIDKCRQSEPPLEDPNGHGRTSACFRSHEIATGSLSSSTIFPAPQPVTVRPPNADTEYVLETDDLVRHFPLTKGAVFKRRIGTVRAVDGVSMTIKPGRTVALVGESGCGKSTTAGEIMEMAAPQSGTIRIGGVDVSTMTKSQRRTARRDVQIVFQDPMAAIDPRLPVADIIGEPLAIAGTAGAERRRRVQEMLDVVGLDPSMADRYPHEFSGGQRQRIGIARALITDPKLIILDEPVSALDVSIQAGVINLLEDLRDSRGLSYLFVAHDLAVVRQMADDVAVMYLGRFVEYGPVEELYANPKHPYTRALMSAVPVPDPEIERSRTRILLDGDLPSPAQEISGCNFRTRCPLYKLLDERSRELCRQDDPAARRVDNSEVACHHTERLGLLDDPAEPPSAPTPR</sequence>
<dbReference type="EMBL" id="JACBZP010000001">
    <property type="protein sequence ID" value="NYI68460.1"/>
    <property type="molecule type" value="Genomic_DNA"/>
</dbReference>
<accession>A0A7Z0D403</accession>
<dbReference type="AlphaFoldDB" id="A0A7Z0D403"/>
<dbReference type="RefSeq" id="WP_179428807.1">
    <property type="nucleotide sequence ID" value="NZ_JACBZP010000001.1"/>
</dbReference>
<keyword evidence="5" id="KW-0547">Nucleotide-binding</keyword>
<dbReference type="FunFam" id="3.40.50.300:FF:000016">
    <property type="entry name" value="Oligopeptide ABC transporter ATP-binding component"/>
    <property type="match status" value="2"/>
</dbReference>